<sequence length="193" mass="22151">MREIRLRNGAFWIEIPKLAILFDESGNPCDSLLEPRSMKLKEFEEFCRKLMFSDARVLRVGPHFMTVYINKIEKMIYFGEVEGLAVTWIATTDTLVLDTLNTKPLQRRHLTKSCRSIEDIVLMMNQCRMVTPEDKNKCINSAPSSYNTQSNVTATPPLCFPLMIRVLSIVPVAIYAISEYNGHVNIEARLCMQ</sequence>
<gene>
    <name evidence="1" type="ORF">MUK42_02655</name>
</gene>
<reference evidence="1" key="1">
    <citation type="submission" date="2022-05" db="EMBL/GenBank/DDBJ databases">
        <title>The Musa troglodytarum L. genome provides insights into the mechanism of non-climacteric behaviour and enrichment of carotenoids.</title>
        <authorList>
            <person name="Wang J."/>
        </authorList>
    </citation>
    <scope>NUCLEOTIDE SEQUENCE</scope>
    <source>
        <tissue evidence="1">Leaf</tissue>
    </source>
</reference>
<organism evidence="1 2">
    <name type="scientific">Musa troglodytarum</name>
    <name type="common">fe'i banana</name>
    <dbReference type="NCBI Taxonomy" id="320322"/>
    <lineage>
        <taxon>Eukaryota</taxon>
        <taxon>Viridiplantae</taxon>
        <taxon>Streptophyta</taxon>
        <taxon>Embryophyta</taxon>
        <taxon>Tracheophyta</taxon>
        <taxon>Spermatophyta</taxon>
        <taxon>Magnoliopsida</taxon>
        <taxon>Liliopsida</taxon>
        <taxon>Zingiberales</taxon>
        <taxon>Musaceae</taxon>
        <taxon>Musa</taxon>
    </lineage>
</organism>
<dbReference type="AlphaFoldDB" id="A0A9E7JZK4"/>
<evidence type="ECO:0000313" key="2">
    <source>
        <dbReference type="Proteomes" id="UP001055439"/>
    </source>
</evidence>
<name>A0A9E7JZK4_9LILI</name>
<accession>A0A9E7JZK4</accession>
<dbReference type="EMBL" id="CP097507">
    <property type="protein sequence ID" value="URE00608.1"/>
    <property type="molecule type" value="Genomic_DNA"/>
</dbReference>
<proteinExistence type="predicted"/>
<evidence type="ECO:0000313" key="1">
    <source>
        <dbReference type="EMBL" id="URE00608.1"/>
    </source>
</evidence>
<dbReference type="OrthoDB" id="372421at2759"/>
<protein>
    <submittedName>
        <fullName evidence="1">RNB</fullName>
    </submittedName>
</protein>
<dbReference type="Proteomes" id="UP001055439">
    <property type="component" value="Chromosome 5"/>
</dbReference>
<keyword evidence="2" id="KW-1185">Reference proteome</keyword>